<dbReference type="Proteomes" id="UP000177122">
    <property type="component" value="Unassembled WGS sequence"/>
</dbReference>
<comment type="caution">
    <text evidence="3">The sequence shown here is derived from an EMBL/GenBank/DDBJ whole genome shotgun (WGS) entry which is preliminary data.</text>
</comment>
<gene>
    <name evidence="3" type="ORF">A2845_02835</name>
</gene>
<organism evidence="3 4">
    <name type="scientific">Candidatus Lloydbacteria bacterium RIFCSPHIGHO2_01_FULL_49_22</name>
    <dbReference type="NCBI Taxonomy" id="1798658"/>
    <lineage>
        <taxon>Bacteria</taxon>
        <taxon>Candidatus Lloydiibacteriota</taxon>
    </lineage>
</organism>
<feature type="region of interest" description="Disordered" evidence="1">
    <location>
        <begin position="35"/>
        <end position="93"/>
    </location>
</feature>
<proteinExistence type="predicted"/>
<keyword evidence="2" id="KW-0472">Membrane</keyword>
<evidence type="ECO:0000256" key="1">
    <source>
        <dbReference type="SAM" id="MobiDB-lite"/>
    </source>
</evidence>
<feature type="compositionally biased region" description="Polar residues" evidence="1">
    <location>
        <begin position="83"/>
        <end position="93"/>
    </location>
</feature>
<evidence type="ECO:0000313" key="4">
    <source>
        <dbReference type="Proteomes" id="UP000177122"/>
    </source>
</evidence>
<reference evidence="3 4" key="1">
    <citation type="journal article" date="2016" name="Nat. Commun.">
        <title>Thousands of microbial genomes shed light on interconnected biogeochemical processes in an aquifer system.</title>
        <authorList>
            <person name="Anantharaman K."/>
            <person name="Brown C.T."/>
            <person name="Hug L.A."/>
            <person name="Sharon I."/>
            <person name="Castelle C.J."/>
            <person name="Probst A.J."/>
            <person name="Thomas B.C."/>
            <person name="Singh A."/>
            <person name="Wilkins M.J."/>
            <person name="Karaoz U."/>
            <person name="Brodie E.L."/>
            <person name="Williams K.H."/>
            <person name="Hubbard S.S."/>
            <person name="Banfield J.F."/>
        </authorList>
    </citation>
    <scope>NUCLEOTIDE SEQUENCE [LARGE SCALE GENOMIC DNA]</scope>
</reference>
<protein>
    <submittedName>
        <fullName evidence="3">Uncharacterized protein</fullName>
    </submittedName>
</protein>
<evidence type="ECO:0000256" key="2">
    <source>
        <dbReference type="SAM" id="Phobius"/>
    </source>
</evidence>
<accession>A0A1G2CXJ0</accession>
<keyword evidence="2" id="KW-1133">Transmembrane helix</keyword>
<name>A0A1G2CXJ0_9BACT</name>
<evidence type="ECO:0000313" key="3">
    <source>
        <dbReference type="EMBL" id="OGZ05228.1"/>
    </source>
</evidence>
<feature type="transmembrane region" description="Helical" evidence="2">
    <location>
        <begin position="6"/>
        <end position="26"/>
    </location>
</feature>
<sequence>MKKNVLLALAALVFAVILGFMFWFYFGTSQKGTDNTLSGSDTNATPAEAVPAESFGGDIYQKTGASNPVEKMPDTNPFEKTVNPYTDTYQNPF</sequence>
<feature type="compositionally biased region" description="Polar residues" evidence="1">
    <location>
        <begin position="35"/>
        <end position="45"/>
    </location>
</feature>
<keyword evidence="2" id="KW-0812">Transmembrane</keyword>
<dbReference type="EMBL" id="MHLI01000015">
    <property type="protein sequence ID" value="OGZ05228.1"/>
    <property type="molecule type" value="Genomic_DNA"/>
</dbReference>
<dbReference type="AlphaFoldDB" id="A0A1G2CXJ0"/>